<dbReference type="AlphaFoldDB" id="A0A4U8TAU2"/>
<dbReference type="Proteomes" id="UP000029861">
    <property type="component" value="Unassembled WGS sequence"/>
</dbReference>
<dbReference type="EMBL" id="JRPK02000036">
    <property type="protein sequence ID" value="TLD96278.1"/>
    <property type="molecule type" value="Genomic_DNA"/>
</dbReference>
<name>A0A4U8TAU2_9HELI</name>
<reference evidence="1 2" key="1">
    <citation type="journal article" date="2014" name="Genome Announc.">
        <title>Draft genome sequences of eight enterohepatic helicobacter species isolated from both laboratory and wild rodents.</title>
        <authorList>
            <person name="Sheh A."/>
            <person name="Shen Z."/>
            <person name="Fox J.G."/>
        </authorList>
    </citation>
    <scope>NUCLEOTIDE SEQUENCE [LARGE SCALE GENOMIC DNA]</scope>
    <source>
        <strain evidence="1 2">ATCC 49310</strain>
    </source>
</reference>
<accession>A0A4U8TAU2</accession>
<evidence type="ECO:0000313" key="1">
    <source>
        <dbReference type="EMBL" id="TLD96278.1"/>
    </source>
</evidence>
<organism evidence="1 2">
    <name type="scientific">Helicobacter trogontum</name>
    <dbReference type="NCBI Taxonomy" id="50960"/>
    <lineage>
        <taxon>Bacteria</taxon>
        <taxon>Pseudomonadati</taxon>
        <taxon>Campylobacterota</taxon>
        <taxon>Epsilonproteobacteria</taxon>
        <taxon>Campylobacterales</taxon>
        <taxon>Helicobacteraceae</taxon>
        <taxon>Helicobacter</taxon>
    </lineage>
</organism>
<comment type="caution">
    <text evidence="1">The sequence shown here is derived from an EMBL/GenBank/DDBJ whole genome shotgun (WGS) entry which is preliminary data.</text>
</comment>
<evidence type="ECO:0000313" key="2">
    <source>
        <dbReference type="Proteomes" id="UP000029861"/>
    </source>
</evidence>
<sequence length="71" mass="8136">MRNLTKLICGAFILYTTSYADGLKECKGKEDKIKGCIEIRYNEEDLGEGTIVKERYETPYKNGVKEGIERI</sequence>
<gene>
    <name evidence="1" type="ORF">LS80_008645</name>
</gene>
<proteinExistence type="predicted"/>
<protein>
    <submittedName>
        <fullName evidence="1">Uncharacterized protein</fullName>
    </submittedName>
</protein>
<dbReference type="RefSeq" id="WP_052089237.1">
    <property type="nucleotide sequence ID" value="NZ_FZNF01000043.1"/>
</dbReference>